<dbReference type="EMBL" id="NIRI02000002">
    <property type="protein sequence ID" value="KAG5455348.1"/>
    <property type="molecule type" value="Genomic_DNA"/>
</dbReference>
<organism evidence="1 2">
    <name type="scientific">Clonorchis sinensis</name>
    <name type="common">Chinese liver fluke</name>
    <dbReference type="NCBI Taxonomy" id="79923"/>
    <lineage>
        <taxon>Eukaryota</taxon>
        <taxon>Metazoa</taxon>
        <taxon>Spiralia</taxon>
        <taxon>Lophotrochozoa</taxon>
        <taxon>Platyhelminthes</taxon>
        <taxon>Trematoda</taxon>
        <taxon>Digenea</taxon>
        <taxon>Opisthorchiida</taxon>
        <taxon>Opisthorchiata</taxon>
        <taxon>Opisthorchiidae</taxon>
        <taxon>Clonorchis</taxon>
    </lineage>
</organism>
<comment type="caution">
    <text evidence="1">The sequence shown here is derived from an EMBL/GenBank/DDBJ whole genome shotgun (WGS) entry which is preliminary data.</text>
</comment>
<accession>A0A419Q7H7</accession>
<sequence length="111" mass="12526">MWSSDLTFRLVANSEANFLVYFSKLSRFQLLKAIDSFTTDASPACKLLHLYEGSVHAVSNLAFNQTALVNAGVGDRNESFYERIRNAVETYSGPRQETQFQFPVIVRGELI</sequence>
<keyword evidence="2" id="KW-1185">Reference proteome</keyword>
<dbReference type="Proteomes" id="UP000286415">
    <property type="component" value="Unassembled WGS sequence"/>
</dbReference>
<reference evidence="1 2" key="1">
    <citation type="journal article" date="2018" name="Biotechnol. Adv.">
        <title>Improved genomic resources and new bioinformatic workflow for the carcinogenic parasite Clonorchis sinensis: Biotechnological implications.</title>
        <authorList>
            <person name="Wang D."/>
            <person name="Korhonen P.K."/>
            <person name="Gasser R.B."/>
            <person name="Young N.D."/>
        </authorList>
    </citation>
    <scope>NUCLEOTIDE SEQUENCE [LARGE SCALE GENOMIC DNA]</scope>
    <source>
        <strain evidence="1">Cs-k2</strain>
    </source>
</reference>
<protein>
    <submittedName>
        <fullName evidence="1">Uncharacterized protein</fullName>
    </submittedName>
</protein>
<dbReference type="InParanoid" id="A0A419Q7H7"/>
<proteinExistence type="predicted"/>
<name>A0A419Q7H7_CLOSI</name>
<reference evidence="1 2" key="2">
    <citation type="journal article" date="2021" name="Genomics">
        <title>High-quality reference genome for Clonorchis sinensis.</title>
        <authorList>
            <person name="Young N.D."/>
            <person name="Stroehlein A.J."/>
            <person name="Kinkar L."/>
            <person name="Wang T."/>
            <person name="Sohn W.M."/>
            <person name="Chang B.C.H."/>
            <person name="Kaur P."/>
            <person name="Weisz D."/>
            <person name="Dudchenko O."/>
            <person name="Aiden E.L."/>
            <person name="Korhonen P.K."/>
            <person name="Gasser R.B."/>
        </authorList>
    </citation>
    <scope>NUCLEOTIDE SEQUENCE [LARGE SCALE GENOMIC DNA]</scope>
    <source>
        <strain evidence="1">Cs-k2</strain>
    </source>
</reference>
<gene>
    <name evidence="1" type="ORF">CSKR_114396</name>
</gene>
<evidence type="ECO:0000313" key="2">
    <source>
        <dbReference type="Proteomes" id="UP000286415"/>
    </source>
</evidence>
<evidence type="ECO:0000313" key="1">
    <source>
        <dbReference type="EMBL" id="KAG5455348.1"/>
    </source>
</evidence>
<dbReference type="AlphaFoldDB" id="A0A419Q7H7"/>